<proteinExistence type="inferred from homology"/>
<feature type="region of interest" description="Disordered" evidence="11">
    <location>
        <begin position="787"/>
        <end position="858"/>
    </location>
</feature>
<protein>
    <submittedName>
        <fullName evidence="16">Arabinosyltransferase</fullName>
    </submittedName>
</protein>
<dbReference type="Proteomes" id="UP000058446">
    <property type="component" value="Chromosome"/>
</dbReference>
<feature type="domain" description="Arabinosyltransferas concanavalin like" evidence="15">
    <location>
        <begin position="66"/>
        <end position="229"/>
    </location>
</feature>
<feature type="region of interest" description="Disordered" evidence="11">
    <location>
        <begin position="1"/>
        <end position="21"/>
    </location>
</feature>
<organism evidence="16 17">
    <name type="scientific">Corynebacterium lactis RW2-5</name>
    <dbReference type="NCBI Taxonomy" id="1408189"/>
    <lineage>
        <taxon>Bacteria</taxon>
        <taxon>Bacillati</taxon>
        <taxon>Actinomycetota</taxon>
        <taxon>Actinomycetes</taxon>
        <taxon>Mycobacteriales</taxon>
        <taxon>Corynebacteriaceae</taxon>
        <taxon>Corynebacterium</taxon>
    </lineage>
</organism>
<feature type="transmembrane region" description="Helical" evidence="12">
    <location>
        <begin position="634"/>
        <end position="656"/>
    </location>
</feature>
<dbReference type="AlphaFoldDB" id="A0A0K2GXE6"/>
<comment type="subcellular location">
    <subcellularLocation>
        <location evidence="2">Cell membrane</location>
        <topology evidence="2">Multi-pass membrane protein</topology>
    </subcellularLocation>
</comment>
<evidence type="ECO:0000256" key="8">
    <source>
        <dbReference type="ARBA" id="ARBA00022989"/>
    </source>
</evidence>
<dbReference type="Pfam" id="PF04602">
    <property type="entry name" value="Arabinose_trans"/>
    <property type="match status" value="1"/>
</dbReference>
<feature type="transmembrane region" description="Helical" evidence="12">
    <location>
        <begin position="676"/>
        <end position="697"/>
    </location>
</feature>
<dbReference type="GO" id="GO:0071555">
    <property type="term" value="P:cell wall organization"/>
    <property type="evidence" value="ECO:0007669"/>
    <property type="project" value="UniProtKB-KW"/>
</dbReference>
<evidence type="ECO:0000256" key="7">
    <source>
        <dbReference type="ARBA" id="ARBA00022692"/>
    </source>
</evidence>
<feature type="transmembrane region" description="Helical" evidence="12">
    <location>
        <begin position="718"/>
        <end position="740"/>
    </location>
</feature>
<dbReference type="Pfam" id="PF17689">
    <property type="entry name" value="Arabino_trans_N"/>
    <property type="match status" value="1"/>
</dbReference>
<accession>A0A0K2GXE6</accession>
<feature type="transmembrane region" description="Helical" evidence="12">
    <location>
        <begin position="407"/>
        <end position="423"/>
    </location>
</feature>
<evidence type="ECO:0000256" key="9">
    <source>
        <dbReference type="ARBA" id="ARBA00023136"/>
    </source>
</evidence>
<dbReference type="RefSeq" id="WP_053411250.1">
    <property type="nucleotide sequence ID" value="NZ_CP006841.1"/>
</dbReference>
<keyword evidence="5" id="KW-0328">Glycosyltransferase</keyword>
<feature type="compositionally biased region" description="Basic and acidic residues" evidence="11">
    <location>
        <begin position="7"/>
        <end position="19"/>
    </location>
</feature>
<feature type="compositionally biased region" description="Polar residues" evidence="11">
    <location>
        <begin position="790"/>
        <end position="802"/>
    </location>
</feature>
<evidence type="ECO:0000256" key="10">
    <source>
        <dbReference type="ARBA" id="ARBA00023316"/>
    </source>
</evidence>
<feature type="transmembrane region" description="Helical" evidence="12">
    <location>
        <begin position="385"/>
        <end position="401"/>
    </location>
</feature>
<feature type="compositionally biased region" description="Polar residues" evidence="11">
    <location>
        <begin position="818"/>
        <end position="827"/>
    </location>
</feature>
<dbReference type="GO" id="GO:0071766">
    <property type="term" value="P:Actinobacterium-type cell wall biogenesis"/>
    <property type="evidence" value="ECO:0007669"/>
    <property type="project" value="InterPro"/>
</dbReference>
<dbReference type="EMBL" id="CP006841">
    <property type="protein sequence ID" value="ALA66464.1"/>
    <property type="molecule type" value="Genomic_DNA"/>
</dbReference>
<reference evidence="16 17" key="1">
    <citation type="submission" date="2013-10" db="EMBL/GenBank/DDBJ databases">
        <title>Complete genome sequence of Corynebacterium lactis DSM 45799(T), isolated from raw cow milk.</title>
        <authorList>
            <person name="Ruckert C."/>
            <person name="Albersmeier A."/>
            <person name="Lipski A."/>
            <person name="Kalinowski J."/>
        </authorList>
    </citation>
    <scope>NUCLEOTIDE SEQUENCE [LARGE SCALE GENOMIC DNA]</scope>
    <source>
        <strain evidence="16 17">RW2-5</strain>
    </source>
</reference>
<name>A0A0K2GXE6_9CORY</name>
<keyword evidence="10" id="KW-0961">Cell wall biogenesis/degradation</keyword>
<keyword evidence="6 16" id="KW-0808">Transferase</keyword>
<dbReference type="GO" id="GO:0052636">
    <property type="term" value="F:arabinosyltransferase activity"/>
    <property type="evidence" value="ECO:0007669"/>
    <property type="project" value="InterPro"/>
</dbReference>
<dbReference type="Gene3D" id="2.60.120.610">
    <property type="entry name" value="arabinofuranosyltransferase like domain"/>
    <property type="match status" value="1"/>
</dbReference>
<sequence>MTAKSADTQEIKEKPRDGSPDVTIDLVERPPMDGPKPTPLIRWTAIIAGIVGFLCFVITPFLPVVNTQSSVSWPQRGTLNSVDAPLMAQAPLDLSIDIPLSLVEELPKGRSTLLSTIPPTAEKPTTRGMLIRSTDSSVDVILRDGVLLSITSEQLKANSGKMLEIRSDWKGTTASVPGAVDKDGKELSKTDSRDVRPQVTGFYTDLPADGDAAKAVADGLSVHMNIDSRYTSHPTVVKYLVMFLGLLLTLASLVAIGLIDRIDGSKFTPLFKRGALKPTPLDLLVGAVLLIWHFVGANTSDDGYIFTMARVSDHSGYMANYYRWFGSPESPFGSPYYDLLALMVKVSTSSVWMRLPALISALLVWFVVSRMIIPRLGEGIAQRRVAYWSAAGILLAFWLPYNNGLRPEPVIALGSLLTWVFIERAILTRRLLPAVVGVIIATLSLGSGPTGLMAVAALLAGLPMLVRIVVERHKALGGGWKAPTMQVAPFLAAGTAILVGVFGDQTLATVLESIRVRGIIGPSEPWFNEYIRYYWLLLQSVDGSFTRRFAVLMALASLAITIAALLRHRTVPGALAGPSARLVFMFLGTMFFLTFTPTKWTHHFGVYAGIASALAALAAMAISHWVAGNRRNQLLFAGGFIFILAFCLMGINGWWYVSSYGVPWYDKTIQLKGIQAGDIVLALALLTLAAGAVMSFVQEFSEKYNKRKSSPRNRRFTAVAASPIAVVTLLVAFFAVASLAKAAVGQYPAYSIALGNLRSMTGQTCNLASDVLMEPDANEGFLKAVDGTPLENSLRQGDTDSGFTPDGVPEEMTADAVDTNQSQSSTANEEDSGPDANLVEGGSNAGTSGGTRNEAGVNGSRVELPFGLDPKRIPVLGSYSDKVQRTAMLETSWFELPQVDDQHPLLIVSAAGRIFHHDINGVKQSGQKLVAEYGRPGANGAFEVLGEAEPIDVGPAPTWRNLRFPTDQIPEGATAVRLVAEDTDVSEDQWLALTPPRIAQLKPMSEVIPPETPTIPDWPVAFQFPCQRPFDHFAGVAERPEYRITPDRGLKVVGADMWQSAVGGGPLGFSDAINESVAVPTYLNHDWARDWGSVEKLSPRPNKDKVKPDVAEIDYEDVTRMGWYKPGRMIVKEE</sequence>
<feature type="transmembrane region" description="Helical" evidence="12">
    <location>
        <begin position="351"/>
        <end position="373"/>
    </location>
</feature>
<keyword evidence="8 12" id="KW-1133">Transmembrane helix</keyword>
<evidence type="ECO:0000256" key="11">
    <source>
        <dbReference type="SAM" id="MobiDB-lite"/>
    </source>
</evidence>
<dbReference type="GO" id="GO:0005886">
    <property type="term" value="C:plasma membrane"/>
    <property type="evidence" value="ECO:0007669"/>
    <property type="project" value="UniProtKB-SubCell"/>
</dbReference>
<dbReference type="PATRIC" id="fig|1408189.4.peg.102"/>
<evidence type="ECO:0000313" key="17">
    <source>
        <dbReference type="Proteomes" id="UP000058446"/>
    </source>
</evidence>
<evidence type="ECO:0000259" key="15">
    <source>
        <dbReference type="Pfam" id="PF17689"/>
    </source>
</evidence>
<feature type="transmembrane region" description="Helical" evidence="12">
    <location>
        <begin position="430"/>
        <end position="446"/>
    </location>
</feature>
<dbReference type="InterPro" id="IPR040920">
    <property type="entry name" value="Arabino_trans_N"/>
</dbReference>
<feature type="domain" description="Arabinosyltransferase C-terminal" evidence="14">
    <location>
        <begin position="736"/>
        <end position="1129"/>
    </location>
</feature>
<feature type="transmembrane region" description="Helical" evidence="12">
    <location>
        <begin position="239"/>
        <end position="259"/>
    </location>
</feature>
<evidence type="ECO:0000256" key="6">
    <source>
        <dbReference type="ARBA" id="ARBA00022679"/>
    </source>
</evidence>
<evidence type="ECO:0000256" key="5">
    <source>
        <dbReference type="ARBA" id="ARBA00022676"/>
    </source>
</evidence>
<comment type="function">
    <text evidence="1">Arabinosyl transferase responsible for the polymerization of arabinose into the arabinan of arabinogalactan.</text>
</comment>
<dbReference type="Gene3D" id="2.60.120.940">
    <property type="entry name" value="EmbC, C-terminal domain, subdomain 2"/>
    <property type="match status" value="1"/>
</dbReference>
<dbReference type="Pfam" id="PF14896">
    <property type="entry name" value="Arabino_trans_C"/>
    <property type="match status" value="1"/>
</dbReference>
<feature type="transmembrane region" description="Helical" evidence="12">
    <location>
        <begin position="578"/>
        <end position="598"/>
    </location>
</feature>
<feature type="transmembrane region" description="Helical" evidence="12">
    <location>
        <begin position="545"/>
        <end position="566"/>
    </location>
</feature>
<evidence type="ECO:0000256" key="1">
    <source>
        <dbReference type="ARBA" id="ARBA00003001"/>
    </source>
</evidence>
<evidence type="ECO:0000259" key="14">
    <source>
        <dbReference type="Pfam" id="PF14896"/>
    </source>
</evidence>
<keyword evidence="17" id="KW-1185">Reference proteome</keyword>
<dbReference type="InterPro" id="IPR042486">
    <property type="entry name" value="Arabino_trans_C_2"/>
</dbReference>
<dbReference type="STRING" id="1408189.CLAC_00495"/>
<dbReference type="KEGG" id="clw:CLAC_00495"/>
<feature type="transmembrane region" description="Helical" evidence="12">
    <location>
        <begin position="40"/>
        <end position="62"/>
    </location>
</feature>
<dbReference type="InterPro" id="IPR032731">
    <property type="entry name" value="Arabino_trans_C"/>
</dbReference>
<evidence type="ECO:0000313" key="16">
    <source>
        <dbReference type="EMBL" id="ALA66464.1"/>
    </source>
</evidence>
<evidence type="ECO:0000256" key="2">
    <source>
        <dbReference type="ARBA" id="ARBA00004651"/>
    </source>
</evidence>
<keyword evidence="7 12" id="KW-0812">Transmembrane</keyword>
<feature type="domain" description="Arabinofuranosyltransferase central" evidence="13">
    <location>
        <begin position="234"/>
        <end position="696"/>
    </location>
</feature>
<gene>
    <name evidence="16" type="ORF">CLAC_00495</name>
</gene>
<evidence type="ECO:0000256" key="4">
    <source>
        <dbReference type="ARBA" id="ARBA00022475"/>
    </source>
</evidence>
<evidence type="ECO:0000256" key="12">
    <source>
        <dbReference type="SAM" id="Phobius"/>
    </source>
</evidence>
<keyword evidence="4" id="KW-1003">Cell membrane</keyword>
<evidence type="ECO:0000256" key="3">
    <source>
        <dbReference type="ARBA" id="ARBA00008195"/>
    </source>
</evidence>
<comment type="similarity">
    <text evidence="3">Belongs to the emb family.</text>
</comment>
<evidence type="ECO:0000259" key="13">
    <source>
        <dbReference type="Pfam" id="PF04602"/>
    </source>
</evidence>
<dbReference type="InterPro" id="IPR027451">
    <property type="entry name" value="EmbABC_dom1"/>
</dbReference>
<feature type="transmembrane region" description="Helical" evidence="12">
    <location>
        <begin position="604"/>
        <end position="627"/>
    </location>
</feature>
<keyword evidence="9 12" id="KW-0472">Membrane</keyword>
<dbReference type="InterPro" id="IPR007680">
    <property type="entry name" value="Arabino_trans_central"/>
</dbReference>